<dbReference type="Pfam" id="PF14205">
    <property type="entry name" value="Cys_rich_KTR"/>
    <property type="match status" value="1"/>
</dbReference>
<evidence type="ECO:0000313" key="2">
    <source>
        <dbReference type="Proteomes" id="UP000260808"/>
    </source>
</evidence>
<name>A0A3E4V8S6_MEDGN</name>
<sequence>MISQQWVLCPVCGNKTRTKIRKDTKLINFPLYCPKCRKESLINVKNQIVTIVKEPDAKTQSR</sequence>
<proteinExistence type="predicted"/>
<dbReference type="EMBL" id="QSSX01000010">
    <property type="protein sequence ID" value="RGM23848.1"/>
    <property type="molecule type" value="Genomic_DNA"/>
</dbReference>
<gene>
    <name evidence="1" type="ORF">DXC31_05975</name>
</gene>
<dbReference type="AlphaFoldDB" id="A0A3E4V8S6"/>
<dbReference type="Proteomes" id="UP000260808">
    <property type="component" value="Unassembled WGS sequence"/>
</dbReference>
<dbReference type="InterPro" id="IPR025957">
    <property type="entry name" value="Cys_rich_KTR"/>
</dbReference>
<protein>
    <submittedName>
        <fullName evidence="1">Conjugal transfer protein</fullName>
    </submittedName>
</protein>
<accession>A0A3E4V8S6</accession>
<comment type="caution">
    <text evidence="1">The sequence shown here is derived from an EMBL/GenBank/DDBJ whole genome shotgun (WGS) entry which is preliminary data.</text>
</comment>
<reference evidence="1 2" key="1">
    <citation type="submission" date="2018-08" db="EMBL/GenBank/DDBJ databases">
        <title>A genome reference for cultivated species of the human gut microbiota.</title>
        <authorList>
            <person name="Zou Y."/>
            <person name="Xue W."/>
            <person name="Luo G."/>
        </authorList>
    </citation>
    <scope>NUCLEOTIDE SEQUENCE [LARGE SCALE GENOMIC DNA]</scope>
    <source>
        <strain evidence="1 2">TF01-20-2</strain>
    </source>
</reference>
<organism evidence="1 2">
    <name type="scientific">Mediterraneibacter gnavus</name>
    <name type="common">Ruminococcus gnavus</name>
    <dbReference type="NCBI Taxonomy" id="33038"/>
    <lineage>
        <taxon>Bacteria</taxon>
        <taxon>Bacillati</taxon>
        <taxon>Bacillota</taxon>
        <taxon>Clostridia</taxon>
        <taxon>Lachnospirales</taxon>
        <taxon>Lachnospiraceae</taxon>
        <taxon>Mediterraneibacter</taxon>
    </lineage>
</organism>
<evidence type="ECO:0000313" key="1">
    <source>
        <dbReference type="EMBL" id="RGM23848.1"/>
    </source>
</evidence>